<gene>
    <name evidence="3" type="ORF">UC35_20880</name>
</gene>
<evidence type="ECO:0000256" key="2">
    <source>
        <dbReference type="SAM" id="SignalP"/>
    </source>
</evidence>
<comment type="similarity">
    <text evidence="1">Belongs to the UPF0065 (bug) family.</text>
</comment>
<feature type="signal peptide" evidence="2">
    <location>
        <begin position="1"/>
        <end position="17"/>
    </location>
</feature>
<dbReference type="Gene3D" id="3.40.190.10">
    <property type="entry name" value="Periplasmic binding protein-like II"/>
    <property type="match status" value="1"/>
</dbReference>
<evidence type="ECO:0000313" key="4">
    <source>
        <dbReference type="Proteomes" id="UP000070433"/>
    </source>
</evidence>
<dbReference type="Pfam" id="PF03401">
    <property type="entry name" value="TctC"/>
    <property type="match status" value="1"/>
</dbReference>
<dbReference type="Proteomes" id="UP000070433">
    <property type="component" value="Chromosome"/>
</dbReference>
<accession>A0A140HL91</accession>
<dbReference type="InterPro" id="IPR042100">
    <property type="entry name" value="Bug_dom1"/>
</dbReference>
<dbReference type="PIRSF" id="PIRSF017082">
    <property type="entry name" value="YflP"/>
    <property type="match status" value="1"/>
</dbReference>
<organism evidence="3 4">
    <name type="scientific">Ramlibacter tataouinensis</name>
    <dbReference type="NCBI Taxonomy" id="94132"/>
    <lineage>
        <taxon>Bacteria</taxon>
        <taxon>Pseudomonadati</taxon>
        <taxon>Pseudomonadota</taxon>
        <taxon>Betaproteobacteria</taxon>
        <taxon>Burkholderiales</taxon>
        <taxon>Comamonadaceae</taxon>
        <taxon>Ramlibacter</taxon>
    </lineage>
</organism>
<dbReference type="PATRIC" id="fig|94132.3.peg.4258"/>
<feature type="chain" id="PRO_5007491375" evidence="2">
    <location>
        <begin position="18"/>
        <end position="318"/>
    </location>
</feature>
<evidence type="ECO:0000256" key="1">
    <source>
        <dbReference type="ARBA" id="ARBA00006987"/>
    </source>
</evidence>
<dbReference type="SUPFAM" id="SSF53850">
    <property type="entry name" value="Periplasmic binding protein-like II"/>
    <property type="match status" value="1"/>
</dbReference>
<dbReference type="CDD" id="cd07012">
    <property type="entry name" value="PBP2_Bug_TTT"/>
    <property type="match status" value="1"/>
</dbReference>
<dbReference type="AlphaFoldDB" id="A0A140HL91"/>
<evidence type="ECO:0000313" key="3">
    <source>
        <dbReference type="EMBL" id="AMO25624.1"/>
    </source>
</evidence>
<proteinExistence type="inferred from homology"/>
<dbReference type="PANTHER" id="PTHR42928:SF5">
    <property type="entry name" value="BLR1237 PROTEIN"/>
    <property type="match status" value="1"/>
</dbReference>
<protein>
    <submittedName>
        <fullName evidence="3">ABC transporter substrate-binding protein</fullName>
    </submittedName>
</protein>
<dbReference type="Gene3D" id="3.40.190.150">
    <property type="entry name" value="Bordetella uptake gene, domain 1"/>
    <property type="match status" value="1"/>
</dbReference>
<dbReference type="EMBL" id="CP010951">
    <property type="protein sequence ID" value="AMO25624.1"/>
    <property type="molecule type" value="Genomic_DNA"/>
</dbReference>
<name>A0A140HL91_9BURK</name>
<keyword evidence="4" id="KW-1185">Reference proteome</keyword>
<keyword evidence="2" id="KW-0732">Signal</keyword>
<dbReference type="InterPro" id="IPR005064">
    <property type="entry name" value="BUG"/>
</dbReference>
<sequence>MTLTCLAAALPAAGAWAADFPSKPVSLVVPFAPGGPTDAMARTLGTALKAQLGQPVIVENKAGAGGNVGAEAVARAEPDGHTILFGTSGPLAINGMLYQKINYDPVRSFSPVIQVGYLPNVLAINASIPARNLKELIAYIKANPGKLSYASSGNGASSHLAGALFNMRAGTDVQHVPYRGTGPALNDLLAGQVAMAFTDVLTALPHAKAGKLRILGVTTATRSRALPEVPTLMEQGLKDFDVSVFFGMVVPAGTPQATVTRLNAAFAQILQQPAVRQSLQSQGLELPNDLTPAQLAVYMRKEQEKWRDVIAASGAKAD</sequence>
<reference evidence="3 4" key="1">
    <citation type="journal article" date="2014" name="Int. J. Syst. Evol. Microbiol.">
        <title>Ramlibacter solisilvae sp. nov., isolated from forest soil, and emended description of the genus Ramlibacter.</title>
        <authorList>
            <person name="Lee H.J."/>
            <person name="Lee S.H."/>
            <person name="Lee S.S."/>
            <person name="Lee J.S."/>
            <person name="Kim Y."/>
            <person name="Kim S.C."/>
            <person name="Jeon C.O."/>
        </authorList>
    </citation>
    <scope>NUCLEOTIDE SEQUENCE [LARGE SCALE GENOMIC DNA]</scope>
    <source>
        <strain evidence="3 4">5-10</strain>
    </source>
</reference>
<dbReference type="PANTHER" id="PTHR42928">
    <property type="entry name" value="TRICARBOXYLATE-BINDING PROTEIN"/>
    <property type="match status" value="1"/>
</dbReference>